<organism evidence="3 4">
    <name type="scientific">Apiospora kogelbergensis</name>
    <dbReference type="NCBI Taxonomy" id="1337665"/>
    <lineage>
        <taxon>Eukaryota</taxon>
        <taxon>Fungi</taxon>
        <taxon>Dikarya</taxon>
        <taxon>Ascomycota</taxon>
        <taxon>Pezizomycotina</taxon>
        <taxon>Sordariomycetes</taxon>
        <taxon>Xylariomycetidae</taxon>
        <taxon>Amphisphaeriales</taxon>
        <taxon>Apiosporaceae</taxon>
        <taxon>Apiospora</taxon>
    </lineage>
</organism>
<feature type="coiled-coil region" evidence="1">
    <location>
        <begin position="23"/>
        <end position="53"/>
    </location>
</feature>
<name>A0AAW0QZJ9_9PEZI</name>
<feature type="compositionally biased region" description="Basic and acidic residues" evidence="2">
    <location>
        <begin position="58"/>
        <end position="74"/>
    </location>
</feature>
<reference evidence="3 4" key="1">
    <citation type="submission" date="2023-01" db="EMBL/GenBank/DDBJ databases">
        <title>Analysis of 21 Apiospora genomes using comparative genomics revels a genus with tremendous synthesis potential of carbohydrate active enzymes and secondary metabolites.</title>
        <authorList>
            <person name="Sorensen T."/>
        </authorList>
    </citation>
    <scope>NUCLEOTIDE SEQUENCE [LARGE SCALE GENOMIC DNA]</scope>
    <source>
        <strain evidence="3 4">CBS 117206</strain>
    </source>
</reference>
<feature type="region of interest" description="Disordered" evidence="2">
    <location>
        <begin position="285"/>
        <end position="313"/>
    </location>
</feature>
<evidence type="ECO:0000256" key="2">
    <source>
        <dbReference type="SAM" id="MobiDB-lite"/>
    </source>
</evidence>
<gene>
    <name evidence="3" type="ORF">PG999_004550</name>
</gene>
<feature type="compositionally biased region" description="Pro residues" evidence="2">
    <location>
        <begin position="287"/>
        <end position="298"/>
    </location>
</feature>
<accession>A0AAW0QZJ9</accession>
<dbReference type="Proteomes" id="UP001392437">
    <property type="component" value="Unassembled WGS sequence"/>
</dbReference>
<keyword evidence="1" id="KW-0175">Coiled coil</keyword>
<protein>
    <submittedName>
        <fullName evidence="3">Uncharacterized protein</fullName>
    </submittedName>
</protein>
<evidence type="ECO:0000313" key="4">
    <source>
        <dbReference type="Proteomes" id="UP001392437"/>
    </source>
</evidence>
<dbReference type="AlphaFoldDB" id="A0AAW0QZJ9"/>
<evidence type="ECO:0000313" key="3">
    <source>
        <dbReference type="EMBL" id="KAK8120430.1"/>
    </source>
</evidence>
<comment type="caution">
    <text evidence="3">The sequence shown here is derived from an EMBL/GenBank/DDBJ whole genome shotgun (WGS) entry which is preliminary data.</text>
</comment>
<feature type="coiled-coil region" evidence="1">
    <location>
        <begin position="175"/>
        <end position="202"/>
    </location>
</feature>
<sequence>MAKFPVEEEDTSRHSVDAIRDLLLCLERRQHQLEKLEESAETQKTQLEQWAADKKRLDELESRVSDGRAEDGRKLRTLQKQSEAHDTMLKKQAAAGRRVEEKVDEKLREVKTSVDKHITEEERARTATTNLTTQLQRELQTKYTSDEEFFRLTNTRIGEATKQIVDAGAQTRTRFQAADKRTAELEQQVRDAEKRLQDEFEQHVNACKRQRTEDDEFTVKQLANLQKQISQRAGTEVTTNARLSELQKQLDQRAENEIATETRLAELQRQLGQVQEALQAREAMAPMLPPSPPPPPPTSAGGLLPNGVDTSSLPGLDTGTFLDTMYFEMSKLRTAMRTRIRALDTEGVPDEDGSKLAVSDISFELGRVLEVARKRINKL</sequence>
<evidence type="ECO:0000256" key="1">
    <source>
        <dbReference type="SAM" id="Coils"/>
    </source>
</evidence>
<proteinExistence type="predicted"/>
<dbReference type="EMBL" id="JAQQWP010000004">
    <property type="protein sequence ID" value="KAK8120430.1"/>
    <property type="molecule type" value="Genomic_DNA"/>
</dbReference>
<keyword evidence="4" id="KW-1185">Reference proteome</keyword>
<feature type="region of interest" description="Disordered" evidence="2">
    <location>
        <begin position="58"/>
        <end position="97"/>
    </location>
</feature>